<dbReference type="GO" id="GO:0005524">
    <property type="term" value="F:ATP binding"/>
    <property type="evidence" value="ECO:0007669"/>
    <property type="project" value="UniProtKB-KW"/>
</dbReference>
<dbReference type="PANTHER" id="PTHR19375">
    <property type="entry name" value="HEAT SHOCK PROTEIN 70KDA"/>
    <property type="match status" value="1"/>
</dbReference>
<dbReference type="RefSeq" id="WP_085444887.1">
    <property type="nucleotide sequence ID" value="NZ_LVJN01000020.1"/>
</dbReference>
<comment type="caution">
    <text evidence="7">The sequence shown here is derived from an EMBL/GenBank/DDBJ whole genome shotgun (WGS) entry which is preliminary data.</text>
</comment>
<dbReference type="GO" id="GO:0051082">
    <property type="term" value="F:unfolded protein binding"/>
    <property type="evidence" value="ECO:0007669"/>
    <property type="project" value="InterPro"/>
</dbReference>
<reference evidence="7 8" key="1">
    <citation type="journal article" date="2016" name="BMC Genomics">
        <title>Combined genomic and structural analyses of a cultured magnetotactic bacterium reveals its niche adaptation to a dynamic environment.</title>
        <authorList>
            <person name="Araujo A.C."/>
            <person name="Morillo V."/>
            <person name="Cypriano J."/>
            <person name="Teixeira L.C."/>
            <person name="Leao P."/>
            <person name="Lyra S."/>
            <person name="Almeida L.G."/>
            <person name="Bazylinski D.A."/>
            <person name="Vasconcellos A.T."/>
            <person name="Abreu F."/>
            <person name="Lins U."/>
        </authorList>
    </citation>
    <scope>NUCLEOTIDE SEQUENCE [LARGE SCALE GENOMIC DNA]</scope>
    <source>
        <strain evidence="7 8">IT-1</strain>
    </source>
</reference>
<dbReference type="NCBIfam" id="TIGR01991">
    <property type="entry name" value="HscA"/>
    <property type="match status" value="1"/>
</dbReference>
<dbReference type="Gene3D" id="1.20.1270.10">
    <property type="match status" value="1"/>
</dbReference>
<dbReference type="FunFam" id="2.60.34.10:FF:000005">
    <property type="entry name" value="Chaperone protein HscA homolog"/>
    <property type="match status" value="1"/>
</dbReference>
<dbReference type="SUPFAM" id="SSF100920">
    <property type="entry name" value="Heat shock protein 70kD (HSP70), peptide-binding domain"/>
    <property type="match status" value="1"/>
</dbReference>
<evidence type="ECO:0000313" key="8">
    <source>
        <dbReference type="Proteomes" id="UP000194003"/>
    </source>
</evidence>
<dbReference type="PROSITE" id="PS01036">
    <property type="entry name" value="HSP70_3"/>
    <property type="match status" value="1"/>
</dbReference>
<keyword evidence="8" id="KW-1185">Reference proteome</keyword>
<dbReference type="InterPro" id="IPR029047">
    <property type="entry name" value="HSP70_peptide-bd_sf"/>
</dbReference>
<dbReference type="InterPro" id="IPR018181">
    <property type="entry name" value="Heat_shock_70_CS"/>
</dbReference>
<dbReference type="InterPro" id="IPR013126">
    <property type="entry name" value="Hsp_70_fam"/>
</dbReference>
<evidence type="ECO:0000256" key="2">
    <source>
        <dbReference type="ARBA" id="ARBA00022741"/>
    </source>
</evidence>
<dbReference type="OrthoDB" id="9766019at2"/>
<dbReference type="GO" id="GO:0016226">
    <property type="term" value="P:iron-sulfur cluster assembly"/>
    <property type="evidence" value="ECO:0007669"/>
    <property type="project" value="InterPro"/>
</dbReference>
<accession>A0A1Y2K2Y5</accession>
<protein>
    <recommendedName>
        <fullName evidence="5">Chaperone protein HscA homolog</fullName>
    </recommendedName>
</protein>
<dbReference type="InterPro" id="IPR043129">
    <property type="entry name" value="ATPase_NBD"/>
</dbReference>
<dbReference type="SUPFAM" id="SSF100934">
    <property type="entry name" value="Heat shock protein 70kD (HSP70), C-terminal subdomain"/>
    <property type="match status" value="1"/>
</dbReference>
<dbReference type="PRINTS" id="PR00301">
    <property type="entry name" value="HEATSHOCK70"/>
</dbReference>
<gene>
    <name evidence="5" type="primary">hscA</name>
    <name evidence="7" type="ORF">MAIT1_02549</name>
</gene>
<proteinExistence type="inferred from homology"/>
<evidence type="ECO:0000313" key="7">
    <source>
        <dbReference type="EMBL" id="OSM02408.1"/>
    </source>
</evidence>
<dbReference type="Proteomes" id="UP000194003">
    <property type="component" value="Unassembled WGS sequence"/>
</dbReference>
<dbReference type="Gene3D" id="3.90.640.10">
    <property type="entry name" value="Actin, Chain A, domain 4"/>
    <property type="match status" value="1"/>
</dbReference>
<keyword evidence="2 5" id="KW-0547">Nucleotide-binding</keyword>
<evidence type="ECO:0000256" key="3">
    <source>
        <dbReference type="ARBA" id="ARBA00022840"/>
    </source>
</evidence>
<dbReference type="GO" id="GO:0140662">
    <property type="term" value="F:ATP-dependent protein folding chaperone"/>
    <property type="evidence" value="ECO:0007669"/>
    <property type="project" value="InterPro"/>
</dbReference>
<dbReference type="AlphaFoldDB" id="A0A1Y2K2Y5"/>
<dbReference type="InterPro" id="IPR029048">
    <property type="entry name" value="HSP70_C_sf"/>
</dbReference>
<evidence type="ECO:0000256" key="1">
    <source>
        <dbReference type="ARBA" id="ARBA00007381"/>
    </source>
</evidence>
<name>A0A1Y2K2Y5_9PROT</name>
<keyword evidence="3 5" id="KW-0067">ATP-binding</keyword>
<dbReference type="Pfam" id="PF00012">
    <property type="entry name" value="HSP70"/>
    <property type="match status" value="1"/>
</dbReference>
<dbReference type="PROSITE" id="PS00297">
    <property type="entry name" value="HSP70_1"/>
    <property type="match status" value="1"/>
</dbReference>
<dbReference type="FunFam" id="3.30.420.40:FF:000046">
    <property type="entry name" value="Chaperone protein HscA"/>
    <property type="match status" value="1"/>
</dbReference>
<evidence type="ECO:0000256" key="6">
    <source>
        <dbReference type="RuleBase" id="RU003322"/>
    </source>
</evidence>
<dbReference type="PROSITE" id="PS00329">
    <property type="entry name" value="HSP70_2"/>
    <property type="match status" value="1"/>
</dbReference>
<comment type="similarity">
    <text evidence="1 5 6">Belongs to the heat shock protein 70 family.</text>
</comment>
<sequence>MPVLLDIAEPGQSAKPHEATPEDAKRVVGIDLGTTYSLVAAINQDGKPQCMPDITGRTAVPSVVFYGEAEEEPVVGYAARQNALTHPKDTIFSIKRFMGRGLADVSGEGRKTPYDLEAGEGGMAKVITTHRHVSPVEVSAEILKNLKQRAEAMLGGSLFGAVITVPAYFDDAQRHATKDAGKLAGLEVLRLVNEPTAAALAYGLEQGAEGMYAIYDLGGGTFDVSILKLTAGVFQVMATGGDSALGGDDFDRELAKHLLAQMGVDDPDSQTQQAVTKAARMAKEALTDAQSVTAEVERADGSVFSTEVTRELFNGLIEELVKKTGLSCRRAMKDAGVKPGELNGVVLVGGSTRVPRVRDYVADLFKREPLCDIDPDEVVALGAALQADLLAGNRRGDDLLLLDITPLSLGVETMGGLVEKIIPRNSPIPTARAQEFTTFKDNQSAMAVHVVQGERELAEQCRSLARFELHGIPSMTAGAARIRVTYQVDADGLLTVSAEEETTGTKQTVEVKPSYGLSDGEIETMLRDALEHGEDDMQARRLAESRVDAERVINALIAALEADGDLLNEAEAEQVKNAMEKLILAHKGDDAAVINAEIESLDKATTFFAQRRMDRGIQEAMTGHKVDEFVDS</sequence>
<dbReference type="HAMAP" id="MF_00679">
    <property type="entry name" value="HscA"/>
    <property type="match status" value="1"/>
</dbReference>
<dbReference type="NCBIfam" id="NF003520">
    <property type="entry name" value="PRK05183.1"/>
    <property type="match status" value="1"/>
</dbReference>
<dbReference type="InterPro" id="IPR010236">
    <property type="entry name" value="ISC_FeS_clus_asmbl_HscA"/>
</dbReference>
<dbReference type="Gene3D" id="3.30.420.40">
    <property type="match status" value="2"/>
</dbReference>
<dbReference type="STRING" id="1434232.MAIT1_02549"/>
<organism evidence="7 8">
    <name type="scientific">Magnetofaba australis IT-1</name>
    <dbReference type="NCBI Taxonomy" id="1434232"/>
    <lineage>
        <taxon>Bacteria</taxon>
        <taxon>Pseudomonadati</taxon>
        <taxon>Pseudomonadota</taxon>
        <taxon>Magnetococcia</taxon>
        <taxon>Magnetococcales</taxon>
        <taxon>Magnetococcaceae</taxon>
        <taxon>Magnetofaba</taxon>
    </lineage>
</organism>
<dbReference type="SUPFAM" id="SSF53067">
    <property type="entry name" value="Actin-like ATPase domain"/>
    <property type="match status" value="2"/>
</dbReference>
<dbReference type="GO" id="GO:0016887">
    <property type="term" value="F:ATP hydrolysis activity"/>
    <property type="evidence" value="ECO:0007669"/>
    <property type="project" value="UniProtKB-UniRule"/>
</dbReference>
<evidence type="ECO:0000256" key="4">
    <source>
        <dbReference type="ARBA" id="ARBA00023186"/>
    </source>
</evidence>
<dbReference type="Gene3D" id="2.60.34.10">
    <property type="entry name" value="Substrate Binding Domain Of DNAk, Chain A, domain 1"/>
    <property type="match status" value="1"/>
</dbReference>
<evidence type="ECO:0000256" key="5">
    <source>
        <dbReference type="HAMAP-Rule" id="MF_00679"/>
    </source>
</evidence>
<comment type="function">
    <text evidence="5">Chaperone involved in the maturation of iron-sulfur cluster-containing proteins. Has a low intrinsic ATPase activity which is markedly stimulated by HscB.</text>
</comment>
<dbReference type="EMBL" id="LVJN01000020">
    <property type="protein sequence ID" value="OSM02408.1"/>
    <property type="molecule type" value="Genomic_DNA"/>
</dbReference>
<keyword evidence="4 5" id="KW-0143">Chaperone</keyword>